<sequence>MSTWTPEALASIAATDDFHVAPYREDGVTPGTSIWVWSVVVGDDVFVRSATSGSRWFAAPFAKAAAWSARSSTAGRSPSIWSSTRPSRIRSTRRIARSTRVIRIFPRTCSSDRVIRSRGCVPSPTSPDPASPHACYGGLGAAAPSPPFRRVVQRRRSDGSVTAGGV</sequence>
<dbReference type="Proteomes" id="UP000676325">
    <property type="component" value="Unassembled WGS sequence"/>
</dbReference>
<comment type="caution">
    <text evidence="2">The sequence shown here is derived from an EMBL/GenBank/DDBJ whole genome shotgun (WGS) entry which is preliminary data.</text>
</comment>
<keyword evidence="3" id="KW-1185">Reference proteome</keyword>
<evidence type="ECO:0000256" key="1">
    <source>
        <dbReference type="SAM" id="MobiDB-lite"/>
    </source>
</evidence>
<reference evidence="2" key="1">
    <citation type="submission" date="2021-04" db="EMBL/GenBank/DDBJ databases">
        <title>Genome based classification of Actinospica acidithermotolerans sp. nov., an actinobacterium isolated from an Indonesian hot spring.</title>
        <authorList>
            <person name="Kusuma A.B."/>
            <person name="Putra K.E."/>
            <person name="Nafisah S."/>
            <person name="Loh J."/>
            <person name="Nouioui I."/>
            <person name="Goodfellow M."/>
        </authorList>
    </citation>
    <scope>NUCLEOTIDE SEQUENCE</scope>
    <source>
        <strain evidence="2">MGRD01-02</strain>
    </source>
</reference>
<gene>
    <name evidence="2" type="ORF">KDK95_06490</name>
</gene>
<organism evidence="2 3">
    <name type="scientific">Actinospica acidithermotolerans</name>
    <dbReference type="NCBI Taxonomy" id="2828514"/>
    <lineage>
        <taxon>Bacteria</taxon>
        <taxon>Bacillati</taxon>
        <taxon>Actinomycetota</taxon>
        <taxon>Actinomycetes</taxon>
        <taxon>Catenulisporales</taxon>
        <taxon>Actinospicaceae</taxon>
        <taxon>Actinospica</taxon>
    </lineage>
</organism>
<dbReference type="Pfam" id="PF10012">
    <property type="entry name" value="DUF2255"/>
    <property type="match status" value="1"/>
</dbReference>
<name>A0A941EDS7_9ACTN</name>
<evidence type="ECO:0000313" key="3">
    <source>
        <dbReference type="Proteomes" id="UP000676325"/>
    </source>
</evidence>
<proteinExistence type="predicted"/>
<dbReference type="InterPro" id="IPR016888">
    <property type="entry name" value="UCP028498"/>
</dbReference>
<dbReference type="EMBL" id="JAGSOH010000011">
    <property type="protein sequence ID" value="MBR7825949.1"/>
    <property type="molecule type" value="Genomic_DNA"/>
</dbReference>
<feature type="region of interest" description="Disordered" evidence="1">
    <location>
        <begin position="120"/>
        <end position="166"/>
    </location>
</feature>
<dbReference type="AlphaFoldDB" id="A0A941EDS7"/>
<accession>A0A941EDS7</accession>
<protein>
    <submittedName>
        <fullName evidence="2">DUF2255 family protein</fullName>
    </submittedName>
</protein>
<evidence type="ECO:0000313" key="2">
    <source>
        <dbReference type="EMBL" id="MBR7825949.1"/>
    </source>
</evidence>